<feature type="domain" description="Reverse transcriptase" evidence="3">
    <location>
        <begin position="1"/>
        <end position="99"/>
    </location>
</feature>
<dbReference type="InterPro" id="IPR000477">
    <property type="entry name" value="RT_dom"/>
</dbReference>
<protein>
    <recommendedName>
        <fullName evidence="2">ribonuclease H</fullName>
        <ecNumber evidence="2">3.1.26.4</ecNumber>
    </recommendedName>
</protein>
<evidence type="ECO:0000313" key="4">
    <source>
        <dbReference type="EMBL" id="NXD18092.1"/>
    </source>
</evidence>
<evidence type="ECO:0000256" key="2">
    <source>
        <dbReference type="ARBA" id="ARBA00012180"/>
    </source>
</evidence>
<dbReference type="Proteomes" id="UP000661971">
    <property type="component" value="Unassembled WGS sequence"/>
</dbReference>
<feature type="non-terminal residue" evidence="4">
    <location>
        <position position="1"/>
    </location>
</feature>
<name>A0A851TQV9_9AVES</name>
<organism evidence="4 5">
    <name type="scientific">Nothocercus nigrocapillus</name>
    <dbReference type="NCBI Taxonomy" id="1977171"/>
    <lineage>
        <taxon>Eukaryota</taxon>
        <taxon>Metazoa</taxon>
        <taxon>Chordata</taxon>
        <taxon>Craniata</taxon>
        <taxon>Vertebrata</taxon>
        <taxon>Euteleostomi</taxon>
        <taxon>Archelosauria</taxon>
        <taxon>Archosauria</taxon>
        <taxon>Dinosauria</taxon>
        <taxon>Saurischia</taxon>
        <taxon>Theropoda</taxon>
        <taxon>Coelurosauria</taxon>
        <taxon>Aves</taxon>
        <taxon>Palaeognathae</taxon>
        <taxon>Tinamiformes</taxon>
        <taxon>Tinamidae</taxon>
        <taxon>Nothocercus</taxon>
    </lineage>
</organism>
<evidence type="ECO:0000259" key="3">
    <source>
        <dbReference type="PROSITE" id="PS50878"/>
    </source>
</evidence>
<feature type="non-terminal residue" evidence="4">
    <location>
        <position position="118"/>
    </location>
</feature>
<keyword evidence="5" id="KW-1185">Reference proteome</keyword>
<dbReference type="InterPro" id="IPR043128">
    <property type="entry name" value="Rev_trsase/Diguanyl_cyclase"/>
</dbReference>
<dbReference type="SUPFAM" id="SSF56672">
    <property type="entry name" value="DNA/RNA polymerases"/>
    <property type="match status" value="1"/>
</dbReference>
<dbReference type="EC" id="3.1.26.4" evidence="2"/>
<evidence type="ECO:0000313" key="5">
    <source>
        <dbReference type="Proteomes" id="UP000661971"/>
    </source>
</evidence>
<dbReference type="PANTHER" id="PTHR33064">
    <property type="entry name" value="POL PROTEIN"/>
    <property type="match status" value="1"/>
</dbReference>
<comment type="similarity">
    <text evidence="1">Belongs to the beta type-B retroviral polymerase family. HERV class-II K(HML-2) pol subfamily.</text>
</comment>
<dbReference type="EMBL" id="WBNA01000650">
    <property type="protein sequence ID" value="NXD18092.1"/>
    <property type="molecule type" value="Genomic_DNA"/>
</dbReference>
<reference evidence="5" key="1">
    <citation type="submission" date="2023-07" db="EMBL/GenBank/DDBJ databases">
        <title>Bird 10,000 Genomes (B10K) Project - Family phase.</title>
        <authorList>
            <person name="Zhang G."/>
        </authorList>
    </citation>
    <scope>NUCLEOTIDE SEQUENCE [LARGE SCALE GENOMIC DNA]</scope>
</reference>
<comment type="caution">
    <text evidence="4">The sequence shown here is derived from an EMBL/GenBank/DDBJ whole genome shotgun (WGS) entry which is preliminary data.</text>
</comment>
<accession>A0A851TQV9</accession>
<proteinExistence type="inferred from homology"/>
<dbReference type="AlphaFoldDB" id="A0A851TQV9"/>
<dbReference type="InterPro" id="IPR051320">
    <property type="entry name" value="Viral_Replic_Matur_Polypro"/>
</dbReference>
<dbReference type="Gene3D" id="3.30.70.270">
    <property type="match status" value="1"/>
</dbReference>
<dbReference type="PROSITE" id="PS50878">
    <property type="entry name" value="RT_POL"/>
    <property type="match status" value="1"/>
</dbReference>
<dbReference type="Pfam" id="PF00078">
    <property type="entry name" value="RVT_1"/>
    <property type="match status" value="1"/>
</dbReference>
<evidence type="ECO:0000256" key="1">
    <source>
        <dbReference type="ARBA" id="ARBA00010879"/>
    </source>
</evidence>
<dbReference type="GO" id="GO:0004523">
    <property type="term" value="F:RNA-DNA hybrid ribonuclease activity"/>
    <property type="evidence" value="ECO:0007669"/>
    <property type="project" value="UniProtKB-EC"/>
</dbReference>
<dbReference type="InterPro" id="IPR043502">
    <property type="entry name" value="DNA/RNA_pol_sf"/>
</dbReference>
<sequence length="118" mass="13121">PTTGCKMQLTWTVLPQGFKNSPTIFGNQLAKELELWKKENPGGTILQYVDDILLAAETQEECLQMTISLINFLGRGGYCTSRSKAQIGKETVIYLGLEISQGQRRLGNDRKEAICQSP</sequence>
<gene>
    <name evidence="4" type="primary">Ervk8_2</name>
    <name evidence="4" type="ORF">NOTNIG_R14837</name>
</gene>
<dbReference type="PANTHER" id="PTHR33064:SF37">
    <property type="entry name" value="RIBONUCLEASE H"/>
    <property type="match status" value="1"/>
</dbReference>